<protein>
    <recommendedName>
        <fullName evidence="4">SH3 domain-containing protein</fullName>
    </recommendedName>
</protein>
<evidence type="ECO:0000256" key="1">
    <source>
        <dbReference type="SAM" id="SignalP"/>
    </source>
</evidence>
<sequence length="268" mass="28767">MTAVAGTLIGMALAACAAIQEDVESSRLARYENGENIQLSVGRQVTLSVANGYAGVKEDGREVRLSGLDFETTHALVGDLTGDGTREILIEVLPSLSGSCYELWVTADSGFIPHEDLFCNPTLTVDGFLISNEKVGPHTRITEYRASRAGMLYWISRQEPLSPDFARLVRSSDDSAGEVIFLGLPECGEARVAMPHPVRVAETPGADREMVVTGELLIIEVIDDGLWGELVQVEASDGTRGWLPTSRLGDLEAAAKKQCESVRSATSG</sequence>
<comment type="caution">
    <text evidence="2">The sequence shown here is derived from an EMBL/GenBank/DDBJ whole genome shotgun (WGS) entry which is preliminary data.</text>
</comment>
<evidence type="ECO:0000313" key="2">
    <source>
        <dbReference type="EMBL" id="MEG3156680.1"/>
    </source>
</evidence>
<keyword evidence="1" id="KW-0732">Signal</keyword>
<keyword evidence="3" id="KW-1185">Reference proteome</keyword>
<evidence type="ECO:0000313" key="3">
    <source>
        <dbReference type="Proteomes" id="UP001334501"/>
    </source>
</evidence>
<dbReference type="Proteomes" id="UP001334501">
    <property type="component" value="Unassembled WGS sequence"/>
</dbReference>
<dbReference type="EMBL" id="JAXGFO010000005">
    <property type="protein sequence ID" value="MEG3156680.1"/>
    <property type="molecule type" value="Genomic_DNA"/>
</dbReference>
<evidence type="ECO:0008006" key="4">
    <source>
        <dbReference type="Google" id="ProtNLM"/>
    </source>
</evidence>
<feature type="chain" id="PRO_5046984962" description="SH3 domain-containing protein" evidence="1">
    <location>
        <begin position="18"/>
        <end position="268"/>
    </location>
</feature>
<proteinExistence type="predicted"/>
<feature type="signal peptide" evidence="1">
    <location>
        <begin position="1"/>
        <end position="17"/>
    </location>
</feature>
<accession>A0ABU7YMR2</accession>
<organism evidence="2 3">
    <name type="scientific">Lysobacter zhanggongensis</name>
    <dbReference type="NCBI Taxonomy" id="1774951"/>
    <lineage>
        <taxon>Bacteria</taxon>
        <taxon>Pseudomonadati</taxon>
        <taxon>Pseudomonadota</taxon>
        <taxon>Gammaproteobacteria</taxon>
        <taxon>Lysobacterales</taxon>
        <taxon>Lysobacteraceae</taxon>
        <taxon>Lysobacter</taxon>
    </lineage>
</organism>
<reference evidence="2 3" key="1">
    <citation type="journal article" date="2017" name="Curr. Microbiol.">
        <title>Lysobacter zhanggongensis sp. nov. Isolated from a Pit Mud.</title>
        <authorList>
            <person name="Zhang X.F."/>
            <person name="Wang H.H."/>
            <person name="Sun X.Y."/>
            <person name="Pan C.M."/>
        </authorList>
    </citation>
    <scope>NUCLEOTIDE SEQUENCE [LARGE SCALE GENOMIC DNA]</scope>
    <source>
        <strain evidence="2 3">ZGLJ7-1</strain>
    </source>
</reference>
<name>A0ABU7YMR2_9GAMM</name>
<gene>
    <name evidence="2" type="ORF">SNE33_01960</name>
</gene>